<protein>
    <submittedName>
        <fullName evidence="1">Uncharacterized protein</fullName>
    </submittedName>
</protein>
<evidence type="ECO:0000313" key="1">
    <source>
        <dbReference type="EMBL" id="KAH3699924.1"/>
    </source>
</evidence>
<organism evidence="1 2">
    <name type="scientific">Dreissena polymorpha</name>
    <name type="common">Zebra mussel</name>
    <name type="synonym">Mytilus polymorpha</name>
    <dbReference type="NCBI Taxonomy" id="45954"/>
    <lineage>
        <taxon>Eukaryota</taxon>
        <taxon>Metazoa</taxon>
        <taxon>Spiralia</taxon>
        <taxon>Lophotrochozoa</taxon>
        <taxon>Mollusca</taxon>
        <taxon>Bivalvia</taxon>
        <taxon>Autobranchia</taxon>
        <taxon>Heteroconchia</taxon>
        <taxon>Euheterodonta</taxon>
        <taxon>Imparidentia</taxon>
        <taxon>Neoheterodontei</taxon>
        <taxon>Myida</taxon>
        <taxon>Dreissenoidea</taxon>
        <taxon>Dreissenidae</taxon>
        <taxon>Dreissena</taxon>
    </lineage>
</organism>
<evidence type="ECO:0000313" key="2">
    <source>
        <dbReference type="Proteomes" id="UP000828390"/>
    </source>
</evidence>
<dbReference type="Proteomes" id="UP000828390">
    <property type="component" value="Unassembled WGS sequence"/>
</dbReference>
<sequence>MPNNLNPTDWGTRGGSAENLMSISRLVGPPFSGSAENEVLYCLVNPHEEKEVGPELTTMATNVTQKTKLGSARFSRFLSCTRLLIALSCIKKRCQ</sequence>
<gene>
    <name evidence="1" type="ORF">DPMN_074886</name>
</gene>
<dbReference type="EMBL" id="JAIWYP010000015">
    <property type="protein sequence ID" value="KAH3699924.1"/>
    <property type="molecule type" value="Genomic_DNA"/>
</dbReference>
<reference evidence="1" key="2">
    <citation type="submission" date="2020-11" db="EMBL/GenBank/DDBJ databases">
        <authorList>
            <person name="McCartney M.A."/>
            <person name="Auch B."/>
            <person name="Kono T."/>
            <person name="Mallez S."/>
            <person name="Becker A."/>
            <person name="Gohl D.M."/>
            <person name="Silverstein K.A.T."/>
            <person name="Koren S."/>
            <person name="Bechman K.B."/>
            <person name="Herman A."/>
            <person name="Abrahante J.E."/>
            <person name="Garbe J."/>
        </authorList>
    </citation>
    <scope>NUCLEOTIDE SEQUENCE</scope>
    <source>
        <strain evidence="1">Duluth1</strain>
        <tissue evidence="1">Whole animal</tissue>
    </source>
</reference>
<dbReference type="AlphaFoldDB" id="A0A9D3YJG2"/>
<accession>A0A9D3YJG2</accession>
<keyword evidence="2" id="KW-1185">Reference proteome</keyword>
<proteinExistence type="predicted"/>
<comment type="caution">
    <text evidence="1">The sequence shown here is derived from an EMBL/GenBank/DDBJ whole genome shotgun (WGS) entry which is preliminary data.</text>
</comment>
<name>A0A9D3YJG2_DREPO</name>
<reference evidence="1" key="1">
    <citation type="journal article" date="2019" name="bioRxiv">
        <title>The Genome of the Zebra Mussel, Dreissena polymorpha: A Resource for Invasive Species Research.</title>
        <authorList>
            <person name="McCartney M.A."/>
            <person name="Auch B."/>
            <person name="Kono T."/>
            <person name="Mallez S."/>
            <person name="Zhang Y."/>
            <person name="Obille A."/>
            <person name="Becker A."/>
            <person name="Abrahante J.E."/>
            <person name="Garbe J."/>
            <person name="Badalamenti J.P."/>
            <person name="Herman A."/>
            <person name="Mangelson H."/>
            <person name="Liachko I."/>
            <person name="Sullivan S."/>
            <person name="Sone E.D."/>
            <person name="Koren S."/>
            <person name="Silverstein K.A.T."/>
            <person name="Beckman K.B."/>
            <person name="Gohl D.M."/>
        </authorList>
    </citation>
    <scope>NUCLEOTIDE SEQUENCE</scope>
    <source>
        <strain evidence="1">Duluth1</strain>
        <tissue evidence="1">Whole animal</tissue>
    </source>
</reference>